<keyword evidence="8 10" id="KW-0675">Receptor</keyword>
<comment type="caution">
    <text evidence="11">The sequence shown here is derived from an EMBL/GenBank/DDBJ whole genome shotgun (WGS) entry which is preliminary data.</text>
</comment>
<evidence type="ECO:0000256" key="6">
    <source>
        <dbReference type="ARBA" id="ARBA00022989"/>
    </source>
</evidence>
<keyword evidence="6 10" id="KW-1133">Transmembrane helix</keyword>
<dbReference type="GO" id="GO:0004984">
    <property type="term" value="F:olfactory receptor activity"/>
    <property type="evidence" value="ECO:0007669"/>
    <property type="project" value="InterPro"/>
</dbReference>
<dbReference type="EMBL" id="JALNTZ010000002">
    <property type="protein sequence ID" value="KAJ3664346.1"/>
    <property type="molecule type" value="Genomic_DNA"/>
</dbReference>
<evidence type="ECO:0000256" key="2">
    <source>
        <dbReference type="ARBA" id="ARBA00022475"/>
    </source>
</evidence>
<keyword evidence="7 10" id="KW-0472">Membrane</keyword>
<feature type="transmembrane region" description="Helical" evidence="10">
    <location>
        <begin position="171"/>
        <end position="195"/>
    </location>
</feature>
<dbReference type="GO" id="GO:0007165">
    <property type="term" value="P:signal transduction"/>
    <property type="evidence" value="ECO:0007669"/>
    <property type="project" value="UniProtKB-KW"/>
</dbReference>
<proteinExistence type="inferred from homology"/>
<evidence type="ECO:0000313" key="11">
    <source>
        <dbReference type="EMBL" id="KAJ3664346.1"/>
    </source>
</evidence>
<evidence type="ECO:0000256" key="4">
    <source>
        <dbReference type="ARBA" id="ARBA00022692"/>
    </source>
</evidence>
<dbReference type="GO" id="GO:0005549">
    <property type="term" value="F:odorant binding"/>
    <property type="evidence" value="ECO:0007669"/>
    <property type="project" value="InterPro"/>
</dbReference>
<keyword evidence="5 10" id="KW-0552">Olfaction</keyword>
<feature type="transmembrane region" description="Helical" evidence="10">
    <location>
        <begin position="121"/>
        <end position="143"/>
    </location>
</feature>
<evidence type="ECO:0000256" key="5">
    <source>
        <dbReference type="ARBA" id="ARBA00022725"/>
    </source>
</evidence>
<evidence type="ECO:0000256" key="7">
    <source>
        <dbReference type="ARBA" id="ARBA00023136"/>
    </source>
</evidence>
<feature type="transmembrane region" description="Helical" evidence="10">
    <location>
        <begin position="263"/>
        <end position="285"/>
    </location>
</feature>
<keyword evidence="9 10" id="KW-0807">Transducer</keyword>
<dbReference type="GO" id="GO:0005886">
    <property type="term" value="C:plasma membrane"/>
    <property type="evidence" value="ECO:0007669"/>
    <property type="project" value="UniProtKB-SubCell"/>
</dbReference>
<keyword evidence="2" id="KW-1003">Cell membrane</keyword>
<keyword evidence="3 10" id="KW-0716">Sensory transduction</keyword>
<reference evidence="11" key="1">
    <citation type="journal article" date="2023" name="G3 (Bethesda)">
        <title>Whole genome assemblies of Zophobas morio and Tenebrio molitor.</title>
        <authorList>
            <person name="Kaur S."/>
            <person name="Stinson S.A."/>
            <person name="diCenzo G.C."/>
        </authorList>
    </citation>
    <scope>NUCLEOTIDE SEQUENCE</scope>
    <source>
        <strain evidence="11">QUZm001</strain>
    </source>
</reference>
<dbReference type="AlphaFoldDB" id="A0AA38J1J0"/>
<evidence type="ECO:0000256" key="10">
    <source>
        <dbReference type="RuleBase" id="RU351113"/>
    </source>
</evidence>
<dbReference type="Pfam" id="PF02949">
    <property type="entry name" value="7tm_6"/>
    <property type="match status" value="1"/>
</dbReference>
<keyword evidence="4 10" id="KW-0812">Transmembrane</keyword>
<organism evidence="11 12">
    <name type="scientific">Zophobas morio</name>
    <dbReference type="NCBI Taxonomy" id="2755281"/>
    <lineage>
        <taxon>Eukaryota</taxon>
        <taxon>Metazoa</taxon>
        <taxon>Ecdysozoa</taxon>
        <taxon>Arthropoda</taxon>
        <taxon>Hexapoda</taxon>
        <taxon>Insecta</taxon>
        <taxon>Pterygota</taxon>
        <taxon>Neoptera</taxon>
        <taxon>Endopterygota</taxon>
        <taxon>Coleoptera</taxon>
        <taxon>Polyphaga</taxon>
        <taxon>Cucujiformia</taxon>
        <taxon>Tenebrionidae</taxon>
        <taxon>Zophobas</taxon>
    </lineage>
</organism>
<evidence type="ECO:0000256" key="8">
    <source>
        <dbReference type="ARBA" id="ARBA00023170"/>
    </source>
</evidence>
<dbReference type="InterPro" id="IPR004117">
    <property type="entry name" value="7tm6_olfct_rcpt"/>
</dbReference>
<name>A0AA38J1J0_9CUCU</name>
<comment type="subcellular location">
    <subcellularLocation>
        <location evidence="1 10">Cell membrane</location>
        <topology evidence="1 10">Multi-pass membrane protein</topology>
    </subcellularLocation>
</comment>
<gene>
    <name evidence="11" type="ORF">Zmor_008524</name>
</gene>
<protein>
    <recommendedName>
        <fullName evidence="10">Odorant receptor</fullName>
    </recommendedName>
</protein>
<comment type="caution">
    <text evidence="10">Lacks conserved residue(s) required for the propagation of feature annotation.</text>
</comment>
<dbReference type="PANTHER" id="PTHR21137:SF35">
    <property type="entry name" value="ODORANT RECEPTOR 19A-RELATED"/>
    <property type="match status" value="1"/>
</dbReference>
<dbReference type="Proteomes" id="UP001168821">
    <property type="component" value="Unassembled WGS sequence"/>
</dbReference>
<sequence>MNTVKNFFQKINPYKYDSVWLVRILYVDIFLSKFMKICRMTVIACTLVMTSIQTFLFLQRFDGIYFIKYFDLYAVSFLTLVAAFVVPYVYKSFDVGIGWLDSSPTVYVTNKTKRTIKLESFFLNSFVFLNTIVALFSAALYSVPVDGDDDVFFVFRICEDFFPRWKNFLSWFYRILFFPTAVILPSSLYLTLYCVTRLRFQFYLLLDLLRVVEESDNEGVDKEVLLYGRQHQEEITRKLKVCIKLHNEIYAITFAIRKKIDTFIFIFSIGSAIFGISVMVFYFSFQESLEGIRYLRVVTLLIAGVPILVNIFSCGQSIEDVSNEVVEVLQQVDWNYWNYENKFLYLMFLSHAQKTLQIKYSNNMAVNYALGVSIAKFVYSTLSIMSRLEDIDYGSH</sequence>
<comment type="similarity">
    <text evidence="10">Belongs to the insect chemoreceptor superfamily. Heteromeric odorant receptor channel (TC 1.A.69) family.</text>
</comment>
<evidence type="ECO:0000256" key="9">
    <source>
        <dbReference type="ARBA" id="ARBA00023224"/>
    </source>
</evidence>
<evidence type="ECO:0000313" key="12">
    <source>
        <dbReference type="Proteomes" id="UP001168821"/>
    </source>
</evidence>
<feature type="transmembrane region" description="Helical" evidence="10">
    <location>
        <begin position="40"/>
        <end position="58"/>
    </location>
</feature>
<feature type="transmembrane region" description="Helical" evidence="10">
    <location>
        <begin position="291"/>
        <end position="312"/>
    </location>
</feature>
<keyword evidence="12" id="KW-1185">Reference proteome</keyword>
<evidence type="ECO:0000256" key="1">
    <source>
        <dbReference type="ARBA" id="ARBA00004651"/>
    </source>
</evidence>
<accession>A0AA38J1J0</accession>
<evidence type="ECO:0000256" key="3">
    <source>
        <dbReference type="ARBA" id="ARBA00022606"/>
    </source>
</evidence>
<feature type="transmembrane region" description="Helical" evidence="10">
    <location>
        <begin position="70"/>
        <end position="90"/>
    </location>
</feature>
<dbReference type="PANTHER" id="PTHR21137">
    <property type="entry name" value="ODORANT RECEPTOR"/>
    <property type="match status" value="1"/>
</dbReference>